<proteinExistence type="predicted"/>
<dbReference type="GeneID" id="68093829"/>
<reference evidence="1 2" key="1">
    <citation type="journal article" date="2018" name="BMC Genomics">
        <title>The genome of Naegleria lovaniensis, the basis for a comparative approach to unravel pathogenicity factors of the human pathogenic amoeba N. fowleri.</title>
        <authorList>
            <person name="Liechti N."/>
            <person name="Schurch N."/>
            <person name="Bruggmann R."/>
            <person name="Wittwer M."/>
        </authorList>
    </citation>
    <scope>NUCLEOTIDE SEQUENCE [LARGE SCALE GENOMIC DNA]</scope>
    <source>
        <strain evidence="1 2">ATCC 30569</strain>
    </source>
</reference>
<organism evidence="1 2">
    <name type="scientific">Naegleria lovaniensis</name>
    <name type="common">Amoeba</name>
    <dbReference type="NCBI Taxonomy" id="51637"/>
    <lineage>
        <taxon>Eukaryota</taxon>
        <taxon>Discoba</taxon>
        <taxon>Heterolobosea</taxon>
        <taxon>Tetramitia</taxon>
        <taxon>Eutetramitia</taxon>
        <taxon>Vahlkampfiidae</taxon>
        <taxon>Naegleria</taxon>
    </lineage>
</organism>
<keyword evidence="2" id="KW-1185">Reference proteome</keyword>
<dbReference type="PANTHER" id="PTHR10476">
    <property type="entry name" value="CHARGED MULTIVESICULAR BODY PROTEIN"/>
    <property type="match status" value="1"/>
</dbReference>
<dbReference type="RefSeq" id="XP_044551771.1">
    <property type="nucleotide sequence ID" value="XM_044689636.1"/>
</dbReference>
<dbReference type="Proteomes" id="UP000816034">
    <property type="component" value="Unassembled WGS sequence"/>
</dbReference>
<evidence type="ECO:0000313" key="2">
    <source>
        <dbReference type="Proteomes" id="UP000816034"/>
    </source>
</evidence>
<gene>
    <name evidence="1" type="ORF">C9374_001373</name>
</gene>
<evidence type="ECO:0008006" key="3">
    <source>
        <dbReference type="Google" id="ProtNLM"/>
    </source>
</evidence>
<protein>
    <recommendedName>
        <fullName evidence="3">Charged multivesicular body protein 1a</fullName>
    </recommendedName>
</protein>
<dbReference type="Gene3D" id="6.10.140.1230">
    <property type="match status" value="1"/>
</dbReference>
<accession>A0AA88GX90</accession>
<dbReference type="EMBL" id="PYSW02000012">
    <property type="protein sequence ID" value="KAG2387779.1"/>
    <property type="molecule type" value="Genomic_DNA"/>
</dbReference>
<dbReference type="GO" id="GO:0007034">
    <property type="term" value="P:vacuolar transport"/>
    <property type="evidence" value="ECO:0007669"/>
    <property type="project" value="InterPro"/>
</dbReference>
<dbReference type="InterPro" id="IPR005024">
    <property type="entry name" value="Snf7_fam"/>
</dbReference>
<dbReference type="AlphaFoldDB" id="A0AA88GX90"/>
<comment type="caution">
    <text evidence="1">The sequence shown here is derived from an EMBL/GenBank/DDBJ whole genome shotgun (WGS) entry which is preliminary data.</text>
</comment>
<sequence>MSDLYFNLRMASKQFERQSKKSEKEQAKQRLKVKQALEKGNVEAARIHASNAIRLGNEANNFLRLSSRLDAAASRVKQADMMNTVAKTLGTVVKGLDKALETLDTEKIGTIMDKFEQQVGDVDVTVQYMESSMNAVTSTNTPEDEVNSLMAQVIDENNMDLDQTLSLAKVGKDAISEIQAESLKKEVEKQREKKKAILL</sequence>
<name>A0AA88GX90_NAELO</name>
<dbReference type="Pfam" id="PF03357">
    <property type="entry name" value="Snf7"/>
    <property type="match status" value="1"/>
</dbReference>
<evidence type="ECO:0000313" key="1">
    <source>
        <dbReference type="EMBL" id="KAG2387779.1"/>
    </source>
</evidence>